<dbReference type="InterPro" id="IPR020476">
    <property type="entry name" value="Nudix_hydrolase"/>
</dbReference>
<evidence type="ECO:0000259" key="5">
    <source>
        <dbReference type="PROSITE" id="PS51462"/>
    </source>
</evidence>
<evidence type="ECO:0000313" key="6">
    <source>
        <dbReference type="EMBL" id="GAA3072619.1"/>
    </source>
</evidence>
<dbReference type="PRINTS" id="PR00502">
    <property type="entry name" value="NUDIXFAMILY"/>
</dbReference>
<organism evidence="6 7">
    <name type="scientific">Nesterenkonia aethiopica</name>
    <dbReference type="NCBI Taxonomy" id="269144"/>
    <lineage>
        <taxon>Bacteria</taxon>
        <taxon>Bacillati</taxon>
        <taxon>Actinomycetota</taxon>
        <taxon>Actinomycetes</taxon>
        <taxon>Micrococcales</taxon>
        <taxon>Micrococcaceae</taxon>
        <taxon>Nesterenkonia</taxon>
    </lineage>
</organism>
<keyword evidence="3 4" id="KW-0378">Hydrolase</keyword>
<dbReference type="InterPro" id="IPR020084">
    <property type="entry name" value="NUDIX_hydrolase_CS"/>
</dbReference>
<protein>
    <recommendedName>
        <fullName evidence="5">Nudix hydrolase domain-containing protein</fullName>
    </recommendedName>
</protein>
<sequence>MERGRSRATGREAPTWTGSARSTMLECGVVDLRVGAYAVIIDDEGRMLLPHWRDETLGSGWTLPGGGMDPGEHPHDTVVREVMEETGYEIEPGELLDVGSLIIPGDRRRAEHGGTPLQALRIIYRARITGGSLRVEQDGTTDDVAWFAPEEIDMLDRVDLVDLARRRAGLLTSA</sequence>
<evidence type="ECO:0000256" key="3">
    <source>
        <dbReference type="ARBA" id="ARBA00022801"/>
    </source>
</evidence>
<dbReference type="SUPFAM" id="SSF55811">
    <property type="entry name" value="Nudix"/>
    <property type="match status" value="1"/>
</dbReference>
<dbReference type="Proteomes" id="UP001500236">
    <property type="component" value="Unassembled WGS sequence"/>
</dbReference>
<keyword evidence="7" id="KW-1185">Reference proteome</keyword>
<gene>
    <name evidence="6" type="ORF">GCM10010529_25850</name>
</gene>
<evidence type="ECO:0000256" key="4">
    <source>
        <dbReference type="RuleBase" id="RU003476"/>
    </source>
</evidence>
<dbReference type="PANTHER" id="PTHR43046:SF16">
    <property type="entry name" value="ADP-RIBOSE PYROPHOSPHATASE YJHB-RELATED"/>
    <property type="match status" value="1"/>
</dbReference>
<evidence type="ECO:0000313" key="7">
    <source>
        <dbReference type="Proteomes" id="UP001500236"/>
    </source>
</evidence>
<evidence type="ECO:0000256" key="1">
    <source>
        <dbReference type="ARBA" id="ARBA00001946"/>
    </source>
</evidence>
<feature type="domain" description="Nudix hydrolase" evidence="5">
    <location>
        <begin position="31"/>
        <end position="171"/>
    </location>
</feature>
<dbReference type="Gene3D" id="3.90.79.10">
    <property type="entry name" value="Nucleoside Triphosphate Pyrophosphohydrolase"/>
    <property type="match status" value="1"/>
</dbReference>
<accession>A0ABP6M776</accession>
<comment type="cofactor">
    <cofactor evidence="1">
        <name>Mg(2+)</name>
        <dbReference type="ChEBI" id="CHEBI:18420"/>
    </cofactor>
</comment>
<evidence type="ECO:0000256" key="2">
    <source>
        <dbReference type="ARBA" id="ARBA00005582"/>
    </source>
</evidence>
<dbReference type="PROSITE" id="PS00893">
    <property type="entry name" value="NUDIX_BOX"/>
    <property type="match status" value="1"/>
</dbReference>
<comment type="caution">
    <text evidence="6">The sequence shown here is derived from an EMBL/GenBank/DDBJ whole genome shotgun (WGS) entry which is preliminary data.</text>
</comment>
<dbReference type="PANTHER" id="PTHR43046">
    <property type="entry name" value="GDP-MANNOSE MANNOSYL HYDROLASE"/>
    <property type="match status" value="1"/>
</dbReference>
<reference evidence="7" key="1">
    <citation type="journal article" date="2019" name="Int. J. Syst. Evol. Microbiol.">
        <title>The Global Catalogue of Microorganisms (GCM) 10K type strain sequencing project: providing services to taxonomists for standard genome sequencing and annotation.</title>
        <authorList>
            <consortium name="The Broad Institute Genomics Platform"/>
            <consortium name="The Broad Institute Genome Sequencing Center for Infectious Disease"/>
            <person name="Wu L."/>
            <person name="Ma J."/>
        </authorList>
    </citation>
    <scope>NUCLEOTIDE SEQUENCE [LARGE SCALE GENOMIC DNA]</scope>
    <source>
        <strain evidence="7">JCM 14309</strain>
    </source>
</reference>
<dbReference type="InterPro" id="IPR000086">
    <property type="entry name" value="NUDIX_hydrolase_dom"/>
</dbReference>
<dbReference type="PROSITE" id="PS51462">
    <property type="entry name" value="NUDIX"/>
    <property type="match status" value="1"/>
</dbReference>
<name>A0ABP6M776_9MICC</name>
<proteinExistence type="inferred from homology"/>
<dbReference type="InterPro" id="IPR015797">
    <property type="entry name" value="NUDIX_hydrolase-like_dom_sf"/>
</dbReference>
<dbReference type="EMBL" id="BAAAVT010000018">
    <property type="protein sequence ID" value="GAA3072619.1"/>
    <property type="molecule type" value="Genomic_DNA"/>
</dbReference>
<comment type="similarity">
    <text evidence="2 4">Belongs to the Nudix hydrolase family.</text>
</comment>
<dbReference type="CDD" id="cd02883">
    <property type="entry name" value="NUDIX_Hydrolase"/>
    <property type="match status" value="1"/>
</dbReference>
<dbReference type="Pfam" id="PF00293">
    <property type="entry name" value="NUDIX"/>
    <property type="match status" value="1"/>
</dbReference>